<feature type="domain" description="DUF7796" evidence="1">
    <location>
        <begin position="1"/>
        <end position="68"/>
    </location>
</feature>
<accession>A0ABQ5E0J2</accession>
<proteinExistence type="predicted"/>
<dbReference type="PANTHER" id="PTHR35112">
    <property type="entry name" value="OS08G0360500 PROTEIN"/>
    <property type="match status" value="1"/>
</dbReference>
<comment type="caution">
    <text evidence="2">The sequence shown here is derived from an EMBL/GenBank/DDBJ whole genome shotgun (WGS) entry which is preliminary data.</text>
</comment>
<organism evidence="2 3">
    <name type="scientific">Tanacetum coccineum</name>
    <dbReference type="NCBI Taxonomy" id="301880"/>
    <lineage>
        <taxon>Eukaryota</taxon>
        <taxon>Viridiplantae</taxon>
        <taxon>Streptophyta</taxon>
        <taxon>Embryophyta</taxon>
        <taxon>Tracheophyta</taxon>
        <taxon>Spermatophyta</taxon>
        <taxon>Magnoliopsida</taxon>
        <taxon>eudicotyledons</taxon>
        <taxon>Gunneridae</taxon>
        <taxon>Pentapetalae</taxon>
        <taxon>asterids</taxon>
        <taxon>campanulids</taxon>
        <taxon>Asterales</taxon>
        <taxon>Asteraceae</taxon>
        <taxon>Asteroideae</taxon>
        <taxon>Anthemideae</taxon>
        <taxon>Anthemidinae</taxon>
        <taxon>Tanacetum</taxon>
    </lineage>
</organism>
<reference evidence="2" key="1">
    <citation type="journal article" date="2022" name="Int. J. Mol. Sci.">
        <title>Draft Genome of Tanacetum Coccineum: Genomic Comparison of Closely Related Tanacetum-Family Plants.</title>
        <authorList>
            <person name="Yamashiro T."/>
            <person name="Shiraishi A."/>
            <person name="Nakayama K."/>
            <person name="Satake H."/>
        </authorList>
    </citation>
    <scope>NUCLEOTIDE SEQUENCE</scope>
</reference>
<evidence type="ECO:0000259" key="1">
    <source>
        <dbReference type="Pfam" id="PF25072"/>
    </source>
</evidence>
<dbReference type="PANTHER" id="PTHR35112:SF1">
    <property type="entry name" value="RING_FYVE_PHD ZINC FINGER SUPERFAMILY PROTEIN"/>
    <property type="match status" value="1"/>
</dbReference>
<gene>
    <name evidence="2" type="ORF">Tco_0953635</name>
</gene>
<dbReference type="Pfam" id="PF25072">
    <property type="entry name" value="DUF7796"/>
    <property type="match status" value="2"/>
</dbReference>
<dbReference type="Proteomes" id="UP001151760">
    <property type="component" value="Unassembled WGS sequence"/>
</dbReference>
<feature type="domain" description="DUF7796" evidence="1">
    <location>
        <begin position="71"/>
        <end position="109"/>
    </location>
</feature>
<evidence type="ECO:0000313" key="2">
    <source>
        <dbReference type="EMBL" id="GJT44920.1"/>
    </source>
</evidence>
<protein>
    <recommendedName>
        <fullName evidence="1">DUF7796 domain-containing protein</fullName>
    </recommendedName>
</protein>
<dbReference type="EMBL" id="BQNB010015854">
    <property type="protein sequence ID" value="GJT44920.1"/>
    <property type="molecule type" value="Genomic_DNA"/>
</dbReference>
<dbReference type="InterPro" id="IPR056698">
    <property type="entry name" value="DUF7796"/>
</dbReference>
<keyword evidence="3" id="KW-1185">Reference proteome</keyword>
<evidence type="ECO:0000313" key="3">
    <source>
        <dbReference type="Proteomes" id="UP001151760"/>
    </source>
</evidence>
<sequence length="129" mass="14328">MIPELDNAGLHELNSESAFQAQLKLRNVSYLTKRIPFCIVSDQTYGFPPGRFGVPVVALSSKGPLSGGVRTESANGTLQLCDGHDKWEDGWEDLFDGVAGKKLAAIRKRKIFRLAQYNHRHSFINQVNA</sequence>
<name>A0ABQ5E0J2_9ASTR</name>
<reference evidence="2" key="2">
    <citation type="submission" date="2022-01" db="EMBL/GenBank/DDBJ databases">
        <authorList>
            <person name="Yamashiro T."/>
            <person name="Shiraishi A."/>
            <person name="Satake H."/>
            <person name="Nakayama K."/>
        </authorList>
    </citation>
    <scope>NUCLEOTIDE SEQUENCE</scope>
</reference>